<dbReference type="Gene3D" id="3.30.420.10">
    <property type="entry name" value="Ribonuclease H-like superfamily/Ribonuclease H"/>
    <property type="match status" value="1"/>
</dbReference>
<organism evidence="1 2">
    <name type="scientific">Araneus ventricosus</name>
    <name type="common">Orbweaver spider</name>
    <name type="synonym">Epeira ventricosa</name>
    <dbReference type="NCBI Taxonomy" id="182803"/>
    <lineage>
        <taxon>Eukaryota</taxon>
        <taxon>Metazoa</taxon>
        <taxon>Ecdysozoa</taxon>
        <taxon>Arthropoda</taxon>
        <taxon>Chelicerata</taxon>
        <taxon>Arachnida</taxon>
        <taxon>Araneae</taxon>
        <taxon>Araneomorphae</taxon>
        <taxon>Entelegynae</taxon>
        <taxon>Araneoidea</taxon>
        <taxon>Araneidae</taxon>
        <taxon>Araneus</taxon>
    </lineage>
</organism>
<evidence type="ECO:0000313" key="2">
    <source>
        <dbReference type="Proteomes" id="UP000499080"/>
    </source>
</evidence>
<proteinExistence type="predicted"/>
<name>A0A4Y2SAI0_ARAVE</name>
<keyword evidence="2" id="KW-1185">Reference proteome</keyword>
<dbReference type="GO" id="GO:0003676">
    <property type="term" value="F:nucleic acid binding"/>
    <property type="evidence" value="ECO:0007669"/>
    <property type="project" value="InterPro"/>
</dbReference>
<evidence type="ECO:0000313" key="1">
    <source>
        <dbReference type="EMBL" id="GBN84853.1"/>
    </source>
</evidence>
<dbReference type="AlphaFoldDB" id="A0A4Y2SAI0"/>
<accession>A0A4Y2SAI0</accession>
<reference evidence="1 2" key="1">
    <citation type="journal article" date="2019" name="Sci. Rep.">
        <title>Orb-weaving spider Araneus ventricosus genome elucidates the spidroin gene catalogue.</title>
        <authorList>
            <person name="Kono N."/>
            <person name="Nakamura H."/>
            <person name="Ohtoshi R."/>
            <person name="Moran D.A.P."/>
            <person name="Shinohara A."/>
            <person name="Yoshida Y."/>
            <person name="Fujiwara M."/>
            <person name="Mori M."/>
            <person name="Tomita M."/>
            <person name="Arakawa K."/>
        </authorList>
    </citation>
    <scope>NUCLEOTIDE SEQUENCE [LARGE SCALE GENOMIC DNA]</scope>
</reference>
<comment type="caution">
    <text evidence="1">The sequence shown here is derived from an EMBL/GenBank/DDBJ whole genome shotgun (WGS) entry which is preliminary data.</text>
</comment>
<protein>
    <submittedName>
        <fullName evidence="1">Uncharacterized protein</fullName>
    </submittedName>
</protein>
<gene>
    <name evidence="1" type="ORF">AVEN_256418_1</name>
</gene>
<dbReference type="EMBL" id="BGPR01020524">
    <property type="protein sequence ID" value="GBN84853.1"/>
    <property type="molecule type" value="Genomic_DNA"/>
</dbReference>
<dbReference type="Proteomes" id="UP000499080">
    <property type="component" value="Unassembled WGS sequence"/>
</dbReference>
<dbReference type="InterPro" id="IPR036397">
    <property type="entry name" value="RNaseH_sf"/>
</dbReference>
<sequence>MFFEELGPAGPVTYTVIGVSYESVSHNHVIPALQQRACVDRTIFMQDGSSLHIANPGKLLISMHFVNNRIISLYFPTNWLPSSPDLHPCDFCLWAI</sequence>